<dbReference type="EC" id="2.7.7.19" evidence="2"/>
<keyword evidence="3" id="KW-0808">Transferase</keyword>
<organism evidence="5 6">
    <name type="scientific">Priapulus caudatus</name>
    <name type="common">Priapulid worm</name>
    <dbReference type="NCBI Taxonomy" id="37621"/>
    <lineage>
        <taxon>Eukaryota</taxon>
        <taxon>Metazoa</taxon>
        <taxon>Ecdysozoa</taxon>
        <taxon>Scalidophora</taxon>
        <taxon>Priapulida</taxon>
        <taxon>Priapulimorpha</taxon>
        <taxon>Priapulimorphida</taxon>
        <taxon>Priapulidae</taxon>
        <taxon>Priapulus</taxon>
    </lineage>
</organism>
<evidence type="ECO:0000256" key="2">
    <source>
        <dbReference type="ARBA" id="ARBA00012388"/>
    </source>
</evidence>
<sequence length="410" mass="46062">MEVRRLDEVMEEEVPIHGRGNFPTLHIKLRRLTQVVRERLRDDGIHVRDIRLNGGAANYVLAGDRHRSYNDLDLIFGVDLSNARDLERIKTAVLGSLLEFLPAGVATGKISTRVLKEGYVKKLVRVSQPASGGDGNGGGDRWSLISLNNNAGKHVELKFVDTMQRAFEFSVDSFQIVLDSLLAFYDHAWVPMSEQFYPTVVAESVYGDFVEALGHLKQRLIATRSPEEIRGGGLLKYCFLLARGYAAADREAIRSLERYMCSRFFIDFPDLQAQGRKLDSYLASHFAPTADAERRDYLLVLRRVIDDSTVCLMGHERRQILQLVAQMGGETLQQQQRRAAYCKQQQLAQFDASVHGGGGGHQGAPPMRHILQPQVTVYPLYQQIYYYYPSAGGAPVETATPCHCAWQQCS</sequence>
<name>A0ABM1EIA9_PRICU</name>
<proteinExistence type="inferred from homology"/>
<dbReference type="InterPro" id="IPR012937">
    <property type="entry name" value="TET5"/>
</dbReference>
<evidence type="ECO:0000313" key="5">
    <source>
        <dbReference type="Proteomes" id="UP000695022"/>
    </source>
</evidence>
<dbReference type="GeneID" id="106812548"/>
<comment type="similarity">
    <text evidence="1">Belongs to the TENT family.</text>
</comment>
<comment type="catalytic activity">
    <reaction evidence="4">
        <text>RNA(n) + ATP = RNA(n)-3'-adenine ribonucleotide + diphosphate</text>
        <dbReference type="Rhea" id="RHEA:11332"/>
        <dbReference type="Rhea" id="RHEA-COMP:14527"/>
        <dbReference type="Rhea" id="RHEA-COMP:17347"/>
        <dbReference type="ChEBI" id="CHEBI:30616"/>
        <dbReference type="ChEBI" id="CHEBI:33019"/>
        <dbReference type="ChEBI" id="CHEBI:140395"/>
        <dbReference type="ChEBI" id="CHEBI:173115"/>
        <dbReference type="EC" id="2.7.7.19"/>
    </reaction>
    <physiologicalReaction direction="left-to-right" evidence="4">
        <dbReference type="Rhea" id="RHEA:11333"/>
    </physiologicalReaction>
</comment>
<keyword evidence="5" id="KW-1185">Reference proteome</keyword>
<dbReference type="RefSeq" id="XP_014671930.1">
    <property type="nucleotide sequence ID" value="XM_014816444.1"/>
</dbReference>
<evidence type="ECO:0000313" key="6">
    <source>
        <dbReference type="RefSeq" id="XP_014671930.1"/>
    </source>
</evidence>
<dbReference type="Pfam" id="PF07984">
    <property type="entry name" value="NTP_transf_7"/>
    <property type="match status" value="1"/>
</dbReference>
<reference evidence="6" key="1">
    <citation type="submission" date="2025-08" db="UniProtKB">
        <authorList>
            <consortium name="RefSeq"/>
        </authorList>
    </citation>
    <scope>IDENTIFICATION</scope>
</reference>
<evidence type="ECO:0000256" key="4">
    <source>
        <dbReference type="ARBA" id="ARBA00047933"/>
    </source>
</evidence>
<accession>A0ABM1EIA9</accession>
<dbReference type="PANTHER" id="PTHR12974">
    <property type="entry name" value="PRION-LIKE- Q/N-RICH -DOMAIN-BEARING PROTEIN PROTEIN 44"/>
    <property type="match status" value="1"/>
</dbReference>
<dbReference type="Proteomes" id="UP000695022">
    <property type="component" value="Unplaced"/>
</dbReference>
<gene>
    <name evidence="6" type="primary">LOC106812548</name>
</gene>
<evidence type="ECO:0000256" key="1">
    <source>
        <dbReference type="ARBA" id="ARBA00007631"/>
    </source>
</evidence>
<dbReference type="SMART" id="SM01153">
    <property type="entry name" value="DUF1693"/>
    <property type="match status" value="1"/>
</dbReference>
<protein>
    <recommendedName>
        <fullName evidence="2">polynucleotide adenylyltransferase</fullName>
        <ecNumber evidence="2">2.7.7.19</ecNumber>
    </recommendedName>
</protein>
<dbReference type="PANTHER" id="PTHR12974:SF36">
    <property type="entry name" value="POLYNUCLEOTIDE ADENYLYLTRANSFERASE"/>
    <property type="match status" value="1"/>
</dbReference>
<evidence type="ECO:0000256" key="3">
    <source>
        <dbReference type="ARBA" id="ARBA00022679"/>
    </source>
</evidence>